<organism evidence="2 3">
    <name type="scientific">Pseudomonas hormoni</name>
    <dbReference type="NCBI Taxonomy" id="3093767"/>
    <lineage>
        <taxon>Bacteria</taxon>
        <taxon>Pseudomonadati</taxon>
        <taxon>Pseudomonadota</taxon>
        <taxon>Gammaproteobacteria</taxon>
        <taxon>Pseudomonadales</taxon>
        <taxon>Pseudomonadaceae</taxon>
        <taxon>Pseudomonas</taxon>
    </lineage>
</organism>
<name>A0ABX8ER65_9PSED</name>
<dbReference type="PANTHER" id="PTHR11803">
    <property type="entry name" value="2-IMINOBUTANOATE/2-IMINOPROPANOATE DEAMINASE RIDA"/>
    <property type="match status" value="1"/>
</dbReference>
<dbReference type="SUPFAM" id="SSF55298">
    <property type="entry name" value="YjgF-like"/>
    <property type="match status" value="3"/>
</dbReference>
<dbReference type="Gene3D" id="3.30.1330.40">
    <property type="entry name" value="RutC-like"/>
    <property type="match status" value="3"/>
</dbReference>
<evidence type="ECO:0000313" key="3">
    <source>
        <dbReference type="Proteomes" id="UP000681155"/>
    </source>
</evidence>
<dbReference type="GO" id="GO:0016787">
    <property type="term" value="F:hydrolase activity"/>
    <property type="evidence" value="ECO:0007669"/>
    <property type="project" value="UniProtKB-KW"/>
</dbReference>
<dbReference type="Pfam" id="PF01042">
    <property type="entry name" value="Ribonuc_L-PSP"/>
    <property type="match status" value="3"/>
</dbReference>
<comment type="similarity">
    <text evidence="1">Belongs to the RutC family.</text>
</comment>
<keyword evidence="2" id="KW-0378">Hydrolase</keyword>
<proteinExistence type="inferred from homology"/>
<sequence length="425" mass="45995">MSGLNVVLARNTNDAAKSIGPYSQTVAFSHYNYISAQLPLDPASGRLVSENVIDQAKQCFQNIKSILESIGHYMDDIIKITIYLKDITDINSVHEVYATFFPNYVPVLTTIAVKDLPMDASIQIEALVSNGEGTIPGAPQAGNLIKTSRNTDSAPSCLLFSQSVAFSHYNNICAQLPIDSATRKLVTGGVKEQTTQCLKNIQNILKNLDVPLDDIVKINIYLTSLADIDEVDTAYKAFFPHSAIARSLAYYPARAVVSALALPMGALVQIEAVVSHGNGTPPQRVEDRHGIVIKVNNGAEAPTHFLSSQSVAFSHYNHLSAQLPLDPKTGDLVGGNVREQAKQCLNNIKAIVESFNHVMGDVVKINIHLKNFDDIEALNEVYSTFFPGGVPARTVVGVTELPHNALVQIDVVVSNAEGTPPKLLK</sequence>
<reference evidence="2 3" key="1">
    <citation type="submission" date="2021-05" db="EMBL/GenBank/DDBJ databases">
        <title>Complete genome of the cytokinin-producing biocontrol strain Pseudomonas fluorescens G20-18.</title>
        <authorList>
            <person name="Nielsen T.K."/>
            <person name="Mekureyaw M.F."/>
            <person name="Hansen L.H."/>
            <person name="Nicolaisen M.H."/>
            <person name="Roitsch T.G."/>
            <person name="Hennessy R.C."/>
        </authorList>
    </citation>
    <scope>NUCLEOTIDE SEQUENCE [LARGE SCALE GENOMIC DNA]</scope>
    <source>
        <strain evidence="2 3">G20-18</strain>
    </source>
</reference>
<dbReference type="RefSeq" id="WP_214377789.1">
    <property type="nucleotide sequence ID" value="NZ_CP075566.1"/>
</dbReference>
<dbReference type="CDD" id="cd00448">
    <property type="entry name" value="YjgF_YER057c_UK114_family"/>
    <property type="match status" value="3"/>
</dbReference>
<keyword evidence="3" id="KW-1185">Reference proteome</keyword>
<dbReference type="EMBL" id="CP075566">
    <property type="protein sequence ID" value="QVW21915.1"/>
    <property type="molecule type" value="Genomic_DNA"/>
</dbReference>
<dbReference type="InterPro" id="IPR006056">
    <property type="entry name" value="RidA"/>
</dbReference>
<dbReference type="PANTHER" id="PTHR11803:SF39">
    <property type="entry name" value="2-IMINOBUTANOATE_2-IMINOPROPANOATE DEAMINASE"/>
    <property type="match status" value="1"/>
</dbReference>
<protein>
    <submittedName>
        <fullName evidence="2">Rid family detoxifying hydrolase</fullName>
    </submittedName>
</protein>
<dbReference type="NCBIfam" id="TIGR00004">
    <property type="entry name" value="Rid family detoxifying hydrolase"/>
    <property type="match status" value="1"/>
</dbReference>
<accession>A0ABX8ER65</accession>
<dbReference type="InterPro" id="IPR035959">
    <property type="entry name" value="RutC-like_sf"/>
</dbReference>
<evidence type="ECO:0000256" key="1">
    <source>
        <dbReference type="ARBA" id="ARBA00010552"/>
    </source>
</evidence>
<evidence type="ECO:0000313" key="2">
    <source>
        <dbReference type="EMBL" id="QVW21915.1"/>
    </source>
</evidence>
<dbReference type="Proteomes" id="UP000681155">
    <property type="component" value="Chromosome"/>
</dbReference>
<dbReference type="InterPro" id="IPR006175">
    <property type="entry name" value="YjgF/YER057c/UK114"/>
</dbReference>
<gene>
    <name evidence="2" type="ORF">KJF94_18730</name>
</gene>